<sequence length="125" mass="14174">MEVREIMTPNPEYLPTTCTISEAARKMQELDVGFLPIGDKKTDKLVGTLTDRDIVVSCLAKGKDLSTPVQSIMHKGVLYCFENDDIKKATRYMKDHQIRRLIVLNKNKRLTGVLSLADLEKISKH</sequence>
<dbReference type="STRING" id="45067.Llan_2229"/>
<dbReference type="Gene3D" id="3.10.580.10">
    <property type="entry name" value="CBS-domain"/>
    <property type="match status" value="1"/>
</dbReference>
<dbReference type="InterPro" id="IPR000644">
    <property type="entry name" value="CBS_dom"/>
</dbReference>
<dbReference type="Pfam" id="PF00571">
    <property type="entry name" value="CBS"/>
    <property type="match status" value="2"/>
</dbReference>
<organism evidence="4 5">
    <name type="scientific">Legionella lansingensis</name>
    <dbReference type="NCBI Taxonomy" id="45067"/>
    <lineage>
        <taxon>Bacteria</taxon>
        <taxon>Pseudomonadati</taxon>
        <taxon>Pseudomonadota</taxon>
        <taxon>Gammaproteobacteria</taxon>
        <taxon>Legionellales</taxon>
        <taxon>Legionellaceae</taxon>
        <taxon>Legionella</taxon>
    </lineage>
</organism>
<dbReference type="OrthoDB" id="9794094at2"/>
<evidence type="ECO:0000256" key="1">
    <source>
        <dbReference type="ARBA" id="ARBA00022737"/>
    </source>
</evidence>
<comment type="caution">
    <text evidence="4">The sequence shown here is derived from an EMBL/GenBank/DDBJ whole genome shotgun (WGS) entry which is preliminary data.</text>
</comment>
<dbReference type="RefSeq" id="WP_051546160.1">
    <property type="nucleotide sequence ID" value="NZ_CAAAJD010000012.1"/>
</dbReference>
<dbReference type="SUPFAM" id="SSF54631">
    <property type="entry name" value="CBS-domain pair"/>
    <property type="match status" value="1"/>
</dbReference>
<protein>
    <submittedName>
        <fullName evidence="4">CBS domain protein</fullName>
    </submittedName>
</protein>
<dbReference type="SMART" id="SM00116">
    <property type="entry name" value="CBS"/>
    <property type="match status" value="2"/>
</dbReference>
<evidence type="ECO:0000313" key="5">
    <source>
        <dbReference type="Proteomes" id="UP000054869"/>
    </source>
</evidence>
<gene>
    <name evidence="4" type="ORF">Llan_2229</name>
</gene>
<reference evidence="4 5" key="1">
    <citation type="submission" date="2015-11" db="EMBL/GenBank/DDBJ databases">
        <title>Genomic analysis of 38 Legionella species identifies large and diverse effector repertoires.</title>
        <authorList>
            <person name="Burstein D."/>
            <person name="Amaro F."/>
            <person name="Zusman T."/>
            <person name="Lifshitz Z."/>
            <person name="Cohen O."/>
            <person name="Gilbert J.A."/>
            <person name="Pupko T."/>
            <person name="Shuman H.A."/>
            <person name="Segal G."/>
        </authorList>
    </citation>
    <scope>NUCLEOTIDE SEQUENCE [LARGE SCALE GENOMIC DNA]</scope>
    <source>
        <strain evidence="4 5">ATCC 49751</strain>
    </source>
</reference>
<evidence type="ECO:0000259" key="3">
    <source>
        <dbReference type="PROSITE" id="PS51371"/>
    </source>
</evidence>
<proteinExistence type="predicted"/>
<dbReference type="InterPro" id="IPR046342">
    <property type="entry name" value="CBS_dom_sf"/>
</dbReference>
<dbReference type="PANTHER" id="PTHR48108">
    <property type="entry name" value="CBS DOMAIN-CONTAINING PROTEIN CBSX2, CHLOROPLASTIC"/>
    <property type="match status" value="1"/>
</dbReference>
<dbReference type="EMBL" id="LNYI01000055">
    <property type="protein sequence ID" value="KTD19158.1"/>
    <property type="molecule type" value="Genomic_DNA"/>
</dbReference>
<feature type="domain" description="CBS" evidence="3">
    <location>
        <begin position="7"/>
        <end position="65"/>
    </location>
</feature>
<dbReference type="Proteomes" id="UP000054869">
    <property type="component" value="Unassembled WGS sequence"/>
</dbReference>
<name>A0A0W0VH81_9GAMM</name>
<evidence type="ECO:0000256" key="2">
    <source>
        <dbReference type="PROSITE-ProRule" id="PRU00703"/>
    </source>
</evidence>
<keyword evidence="5" id="KW-1185">Reference proteome</keyword>
<dbReference type="eggNOG" id="COG0517">
    <property type="taxonomic scope" value="Bacteria"/>
</dbReference>
<dbReference type="CDD" id="cd04622">
    <property type="entry name" value="CBS_pair_HRP1_like"/>
    <property type="match status" value="1"/>
</dbReference>
<feature type="domain" description="CBS" evidence="3">
    <location>
        <begin position="73"/>
        <end position="125"/>
    </location>
</feature>
<dbReference type="PROSITE" id="PS51371">
    <property type="entry name" value="CBS"/>
    <property type="match status" value="2"/>
</dbReference>
<evidence type="ECO:0000313" key="4">
    <source>
        <dbReference type="EMBL" id="KTD19158.1"/>
    </source>
</evidence>
<accession>A0A0W0VH81</accession>
<keyword evidence="1" id="KW-0677">Repeat</keyword>
<dbReference type="PATRIC" id="fig|45067.4.peg.2340"/>
<dbReference type="InterPro" id="IPR051462">
    <property type="entry name" value="CBS_domain-containing"/>
</dbReference>
<dbReference type="AlphaFoldDB" id="A0A0W0VH81"/>
<keyword evidence="2" id="KW-0129">CBS domain</keyword>
<dbReference type="PANTHER" id="PTHR48108:SF34">
    <property type="entry name" value="CBS DOMAIN-CONTAINING PROTEIN YHCV"/>
    <property type="match status" value="1"/>
</dbReference>